<evidence type="ECO:0000256" key="1">
    <source>
        <dbReference type="SAM" id="MobiDB-lite"/>
    </source>
</evidence>
<accession>Q3C042</accession>
<reference evidence="2 3" key="1">
    <citation type="journal article" date="2005" name="J. Bacteriol.">
        <title>Insights into genome plasticity and pathogenicity of the plant pathogenic Bacterium Xanthomonas campestris pv. vesicatoria revealed by the complete genome sequence.</title>
        <authorList>
            <person name="Thieme F."/>
            <person name="Koebnik R."/>
            <person name="Bekel T."/>
            <person name="Berger C."/>
            <person name="Boch J."/>
            <person name="Buettner D."/>
            <person name="Caldana C."/>
            <person name="Gaigalat L."/>
            <person name="Goesmann A."/>
            <person name="Kay S."/>
            <person name="Kirchner O."/>
            <person name="Lanz C."/>
            <person name="Linke B."/>
            <person name="McHardy A.C."/>
            <person name="Meyer F."/>
            <person name="Mittenhuber G."/>
            <person name="Nies D.H."/>
            <person name="Niesbach-Kloesgen U."/>
            <person name="Patschkowski T."/>
            <person name="Rueckert C."/>
            <person name="Rupp O."/>
            <person name="Schneicker S."/>
            <person name="Schuster S.C."/>
            <person name="Vorhoelter F.J."/>
            <person name="Weber E."/>
            <person name="Puehler A."/>
            <person name="Bonas U."/>
            <person name="Bartels D."/>
            <person name="Kaiser O."/>
        </authorList>
    </citation>
    <scope>NUCLEOTIDE SEQUENCE [LARGE SCALE GENOMIC DNA]</scope>
    <source>
        <strain evidence="2 3">85-10</strain>
        <plasmid evidence="2 3">pXCV183</plasmid>
    </source>
</reference>
<gene>
    <name evidence="2" type="ordered locus">XCVd0062</name>
</gene>
<dbReference type="HOGENOM" id="CLU_2686886_0_0_6"/>
<evidence type="ECO:0000313" key="2">
    <source>
        <dbReference type="EMBL" id="CAJ19874.1"/>
    </source>
</evidence>
<sequence>MMAQQLLLPAANEQQIEAKIEAILASRQHCNASGQAGEDVHLIRAQLSQKSQESGTAHESVLATNHLTAKQSET</sequence>
<keyword evidence="2" id="KW-0614">Plasmid</keyword>
<evidence type="ECO:0000313" key="3">
    <source>
        <dbReference type="Proteomes" id="UP000007069"/>
    </source>
</evidence>
<geneLocation type="plasmid" evidence="2 3">
    <name>pXCV183</name>
</geneLocation>
<dbReference type="AlphaFoldDB" id="Q3C042"/>
<name>Q3C042_XANE5</name>
<dbReference type="Proteomes" id="UP000007069">
    <property type="component" value="Plasmid pXCV183"/>
</dbReference>
<organism evidence="3">
    <name type="scientific">Xanthomonas euvesicatoria pv. vesicatoria (strain 85-10)</name>
    <name type="common">Xanthomonas campestris pv. vesicatoria</name>
    <dbReference type="NCBI Taxonomy" id="316273"/>
    <lineage>
        <taxon>Bacteria</taxon>
        <taxon>Pseudomonadati</taxon>
        <taxon>Pseudomonadota</taxon>
        <taxon>Gammaproteobacteria</taxon>
        <taxon>Lysobacterales</taxon>
        <taxon>Lysobacteraceae</taxon>
        <taxon>Xanthomonas</taxon>
    </lineage>
</organism>
<proteinExistence type="predicted"/>
<dbReference type="EMBL" id="AM039951">
    <property type="protein sequence ID" value="CAJ19874.1"/>
    <property type="molecule type" value="Genomic_DNA"/>
</dbReference>
<feature type="region of interest" description="Disordered" evidence="1">
    <location>
        <begin position="47"/>
        <end position="74"/>
    </location>
</feature>
<protein>
    <submittedName>
        <fullName evidence="2">Uncharacterized protein</fullName>
    </submittedName>
</protein>
<dbReference type="KEGG" id="xcv:XCVd0062"/>